<gene>
    <name evidence="6" type="ORF">D3273_17955</name>
</gene>
<accession>A0A4Q2U2L6</accession>
<protein>
    <submittedName>
        <fullName evidence="6">Response regulator</fullName>
    </submittedName>
</protein>
<sequence length="121" mass="13016">MQRSTILIVEDDAMLRADTVSSLEDAGLSVIDRADADEALGFLLENGTDVAAVLTDINMPGHSDGVHLAEMISRHWPHIGVVVTSGGARPLRDLPARVHFIPKPWRAEQVVAAMQVLVEAA</sequence>
<reference evidence="6 7" key="2">
    <citation type="submission" date="2019-02" db="EMBL/GenBank/DDBJ databases">
        <title>'Lichenibacterium ramalinii' gen. nov. sp. nov., 'Lichenibacterium minor' gen. nov. sp. nov.</title>
        <authorList>
            <person name="Pankratov T."/>
        </authorList>
    </citation>
    <scope>NUCLEOTIDE SEQUENCE [LARGE SCALE GENOMIC DNA]</scope>
    <source>
        <strain evidence="6 7">RmlP026</strain>
    </source>
</reference>
<dbReference type="InterPro" id="IPR050595">
    <property type="entry name" value="Bact_response_regulator"/>
</dbReference>
<dbReference type="PROSITE" id="PS50110">
    <property type="entry name" value="RESPONSE_REGULATORY"/>
    <property type="match status" value="1"/>
</dbReference>
<evidence type="ECO:0000313" key="7">
    <source>
        <dbReference type="Proteomes" id="UP000290759"/>
    </source>
</evidence>
<evidence type="ECO:0000256" key="3">
    <source>
        <dbReference type="ARBA" id="ARBA00023163"/>
    </source>
</evidence>
<proteinExistence type="predicted"/>
<feature type="modified residue" description="4-aspartylphosphate" evidence="4">
    <location>
        <position position="56"/>
    </location>
</feature>
<keyword evidence="1 4" id="KW-0597">Phosphoprotein</keyword>
<dbReference type="Proteomes" id="UP000290759">
    <property type="component" value="Unassembled WGS sequence"/>
</dbReference>
<comment type="caution">
    <text evidence="6">The sequence shown here is derived from an EMBL/GenBank/DDBJ whole genome shotgun (WGS) entry which is preliminary data.</text>
</comment>
<dbReference type="SUPFAM" id="SSF52172">
    <property type="entry name" value="CheY-like"/>
    <property type="match status" value="1"/>
</dbReference>
<dbReference type="InterPro" id="IPR011006">
    <property type="entry name" value="CheY-like_superfamily"/>
</dbReference>
<evidence type="ECO:0000256" key="1">
    <source>
        <dbReference type="ARBA" id="ARBA00022553"/>
    </source>
</evidence>
<dbReference type="InterPro" id="IPR001789">
    <property type="entry name" value="Sig_transdc_resp-reg_receiver"/>
</dbReference>
<dbReference type="OrthoDB" id="9784719at2"/>
<evidence type="ECO:0000256" key="2">
    <source>
        <dbReference type="ARBA" id="ARBA00023015"/>
    </source>
</evidence>
<dbReference type="Pfam" id="PF00072">
    <property type="entry name" value="Response_reg"/>
    <property type="match status" value="1"/>
</dbReference>
<keyword evidence="3" id="KW-0804">Transcription</keyword>
<dbReference type="PANTHER" id="PTHR44591:SF3">
    <property type="entry name" value="RESPONSE REGULATORY DOMAIN-CONTAINING PROTEIN"/>
    <property type="match status" value="1"/>
</dbReference>
<dbReference type="RefSeq" id="WP_129228268.1">
    <property type="nucleotide sequence ID" value="NZ_QYBB01000023.1"/>
</dbReference>
<organism evidence="6 7">
    <name type="scientific">Lichenibacterium minor</name>
    <dbReference type="NCBI Taxonomy" id="2316528"/>
    <lineage>
        <taxon>Bacteria</taxon>
        <taxon>Pseudomonadati</taxon>
        <taxon>Pseudomonadota</taxon>
        <taxon>Alphaproteobacteria</taxon>
        <taxon>Hyphomicrobiales</taxon>
        <taxon>Lichenihabitantaceae</taxon>
        <taxon>Lichenibacterium</taxon>
    </lineage>
</organism>
<reference evidence="6 7" key="1">
    <citation type="submission" date="2018-12" db="EMBL/GenBank/DDBJ databases">
        <authorList>
            <person name="Grouzdev D.S."/>
            <person name="Krutkina M.S."/>
        </authorList>
    </citation>
    <scope>NUCLEOTIDE SEQUENCE [LARGE SCALE GENOMIC DNA]</scope>
    <source>
        <strain evidence="6 7">RmlP026</strain>
    </source>
</reference>
<keyword evidence="2" id="KW-0805">Transcription regulation</keyword>
<dbReference type="Gene3D" id="3.40.50.2300">
    <property type="match status" value="1"/>
</dbReference>
<dbReference type="PANTHER" id="PTHR44591">
    <property type="entry name" value="STRESS RESPONSE REGULATOR PROTEIN 1"/>
    <property type="match status" value="1"/>
</dbReference>
<evidence type="ECO:0000256" key="4">
    <source>
        <dbReference type="PROSITE-ProRule" id="PRU00169"/>
    </source>
</evidence>
<feature type="domain" description="Response regulatory" evidence="5">
    <location>
        <begin position="5"/>
        <end position="118"/>
    </location>
</feature>
<evidence type="ECO:0000313" key="6">
    <source>
        <dbReference type="EMBL" id="RYC30572.1"/>
    </source>
</evidence>
<keyword evidence="7" id="KW-1185">Reference proteome</keyword>
<name>A0A4Q2U2L6_9HYPH</name>
<dbReference type="AlphaFoldDB" id="A0A4Q2U2L6"/>
<dbReference type="GO" id="GO:0000160">
    <property type="term" value="P:phosphorelay signal transduction system"/>
    <property type="evidence" value="ECO:0007669"/>
    <property type="project" value="InterPro"/>
</dbReference>
<dbReference type="SMART" id="SM00448">
    <property type="entry name" value="REC"/>
    <property type="match status" value="1"/>
</dbReference>
<evidence type="ECO:0000259" key="5">
    <source>
        <dbReference type="PROSITE" id="PS50110"/>
    </source>
</evidence>
<dbReference type="EMBL" id="QYBB01000023">
    <property type="protein sequence ID" value="RYC30572.1"/>
    <property type="molecule type" value="Genomic_DNA"/>
</dbReference>